<keyword evidence="1" id="KW-0479">Metal-binding</keyword>
<dbReference type="Pfam" id="PF02373">
    <property type="entry name" value="JmjC"/>
    <property type="match status" value="1"/>
</dbReference>
<dbReference type="PROSITE" id="PS51183">
    <property type="entry name" value="JMJN"/>
    <property type="match status" value="1"/>
</dbReference>
<feature type="region of interest" description="Disordered" evidence="6">
    <location>
        <begin position="1"/>
        <end position="38"/>
    </location>
</feature>
<dbReference type="SMART" id="SM00558">
    <property type="entry name" value="JmjC"/>
    <property type="match status" value="1"/>
</dbReference>
<protein>
    <recommendedName>
        <fullName evidence="11">JmjC domain-containing protein</fullName>
    </recommendedName>
</protein>
<dbReference type="GO" id="GO:0141052">
    <property type="term" value="F:histone H3 demethylase activity"/>
    <property type="evidence" value="ECO:0007669"/>
    <property type="project" value="UniProtKB-ARBA"/>
</dbReference>
<dbReference type="Gene3D" id="1.10.10.60">
    <property type="entry name" value="Homeodomain-like"/>
    <property type="match status" value="1"/>
</dbReference>
<keyword evidence="2" id="KW-0408">Iron</keyword>
<dbReference type="GO" id="GO:0003677">
    <property type="term" value="F:DNA binding"/>
    <property type="evidence" value="ECO:0007669"/>
    <property type="project" value="InterPro"/>
</dbReference>
<gene>
    <name evidence="9" type="primary">JMJ3501</name>
    <name evidence="9" type="ORF">OSTLU_32976</name>
</gene>
<dbReference type="AlphaFoldDB" id="A4S152"/>
<evidence type="ECO:0000256" key="4">
    <source>
        <dbReference type="ARBA" id="ARBA00023163"/>
    </source>
</evidence>
<feature type="domain" description="JmjC" evidence="8">
    <location>
        <begin position="181"/>
        <end position="344"/>
    </location>
</feature>
<keyword evidence="5" id="KW-0539">Nucleus</keyword>
<feature type="region of interest" description="Disordered" evidence="6">
    <location>
        <begin position="627"/>
        <end position="659"/>
    </location>
</feature>
<reference evidence="9 10" key="1">
    <citation type="journal article" date="2007" name="Proc. Natl. Acad. Sci. U.S.A.">
        <title>The tiny eukaryote Ostreococcus provides genomic insights into the paradox of plankton speciation.</title>
        <authorList>
            <person name="Palenik B."/>
            <person name="Grimwood J."/>
            <person name="Aerts A."/>
            <person name="Rouze P."/>
            <person name="Salamov A."/>
            <person name="Putnam N."/>
            <person name="Dupont C."/>
            <person name="Jorgensen R."/>
            <person name="Derelle E."/>
            <person name="Rombauts S."/>
            <person name="Zhou K."/>
            <person name="Otillar R."/>
            <person name="Merchant S.S."/>
            <person name="Podell S."/>
            <person name="Gaasterland T."/>
            <person name="Napoli C."/>
            <person name="Gendler K."/>
            <person name="Manuell A."/>
            <person name="Tai V."/>
            <person name="Vallon O."/>
            <person name="Piganeau G."/>
            <person name="Jancek S."/>
            <person name="Heijde M."/>
            <person name="Jabbari K."/>
            <person name="Bowler C."/>
            <person name="Lohr M."/>
            <person name="Robbens S."/>
            <person name="Werner G."/>
            <person name="Dubchak I."/>
            <person name="Pazour G.J."/>
            <person name="Ren Q."/>
            <person name="Paulsen I."/>
            <person name="Delwiche C."/>
            <person name="Schmutz J."/>
            <person name="Rokhsar D."/>
            <person name="Van de Peer Y."/>
            <person name="Moreau H."/>
            <person name="Grigoriev I.V."/>
        </authorList>
    </citation>
    <scope>NUCLEOTIDE SEQUENCE [LARGE SCALE GENOMIC DNA]</scope>
    <source>
        <strain evidence="9 10">CCE9901</strain>
    </source>
</reference>
<dbReference type="SMART" id="SM00545">
    <property type="entry name" value="JmjN"/>
    <property type="match status" value="1"/>
</dbReference>
<evidence type="ECO:0000256" key="3">
    <source>
        <dbReference type="ARBA" id="ARBA00023015"/>
    </source>
</evidence>
<dbReference type="InterPro" id="IPR003349">
    <property type="entry name" value="JmjN"/>
</dbReference>
<dbReference type="InterPro" id="IPR004198">
    <property type="entry name" value="Znf_C5HC2"/>
</dbReference>
<dbReference type="NCBIfam" id="TIGR01557">
    <property type="entry name" value="myb_SHAQKYF"/>
    <property type="match status" value="1"/>
</dbReference>
<evidence type="ECO:0000256" key="5">
    <source>
        <dbReference type="ARBA" id="ARBA00023242"/>
    </source>
</evidence>
<dbReference type="Gene3D" id="2.60.120.650">
    <property type="entry name" value="Cupin"/>
    <property type="match status" value="1"/>
</dbReference>
<evidence type="ECO:0000256" key="2">
    <source>
        <dbReference type="ARBA" id="ARBA00023004"/>
    </source>
</evidence>
<dbReference type="EMBL" id="CP000588">
    <property type="protein sequence ID" value="ABO97387.1"/>
    <property type="molecule type" value="Genomic_DNA"/>
</dbReference>
<dbReference type="OrthoDB" id="1678912at2759"/>
<keyword evidence="10" id="KW-1185">Reference proteome</keyword>
<organism evidence="9 10">
    <name type="scientific">Ostreococcus lucimarinus (strain CCE9901)</name>
    <dbReference type="NCBI Taxonomy" id="436017"/>
    <lineage>
        <taxon>Eukaryota</taxon>
        <taxon>Viridiplantae</taxon>
        <taxon>Chlorophyta</taxon>
        <taxon>Mamiellophyceae</taxon>
        <taxon>Mamiellales</taxon>
        <taxon>Bathycoccaceae</taxon>
        <taxon>Ostreococcus</taxon>
    </lineage>
</organism>
<dbReference type="InterPro" id="IPR003347">
    <property type="entry name" value="JmjC_dom"/>
</dbReference>
<evidence type="ECO:0008006" key="11">
    <source>
        <dbReference type="Google" id="ProtNLM"/>
    </source>
</evidence>
<dbReference type="GO" id="GO:0005634">
    <property type="term" value="C:nucleus"/>
    <property type="evidence" value="ECO:0007669"/>
    <property type="project" value="TreeGrafter"/>
</dbReference>
<proteinExistence type="predicted"/>
<dbReference type="PANTHER" id="PTHR10694">
    <property type="entry name" value="LYSINE-SPECIFIC DEMETHYLASE"/>
    <property type="match status" value="1"/>
</dbReference>
<dbReference type="Pfam" id="PF02928">
    <property type="entry name" value="zf-C5HC2"/>
    <property type="match status" value="1"/>
</dbReference>
<keyword evidence="4" id="KW-0804">Transcription</keyword>
<evidence type="ECO:0000259" key="8">
    <source>
        <dbReference type="PROSITE" id="PS51184"/>
    </source>
</evidence>
<dbReference type="HOGENOM" id="CLU_271526_0_0_1"/>
<dbReference type="GO" id="GO:0010468">
    <property type="term" value="P:regulation of gene expression"/>
    <property type="evidence" value="ECO:0007669"/>
    <property type="project" value="TreeGrafter"/>
</dbReference>
<dbReference type="InterPro" id="IPR009057">
    <property type="entry name" value="Homeodomain-like_sf"/>
</dbReference>
<evidence type="ECO:0000313" key="10">
    <source>
        <dbReference type="Proteomes" id="UP000001568"/>
    </source>
</evidence>
<dbReference type="Gramene" id="ABO97387">
    <property type="protein sequence ID" value="ABO97387"/>
    <property type="gene ID" value="OSTLU_32976"/>
</dbReference>
<feature type="compositionally biased region" description="Basic and acidic residues" evidence="6">
    <location>
        <begin position="1"/>
        <end position="23"/>
    </location>
</feature>
<feature type="region of interest" description="Disordered" evidence="6">
    <location>
        <begin position="515"/>
        <end position="542"/>
    </location>
</feature>
<accession>A4S152</accession>
<dbReference type="STRING" id="436017.A4S152"/>
<evidence type="ECO:0000256" key="1">
    <source>
        <dbReference type="ARBA" id="ARBA00022723"/>
    </source>
</evidence>
<dbReference type="GeneID" id="5003377"/>
<evidence type="ECO:0000256" key="6">
    <source>
        <dbReference type="SAM" id="MobiDB-lite"/>
    </source>
</evidence>
<dbReference type="Proteomes" id="UP000001568">
    <property type="component" value="Chromosome 8"/>
</dbReference>
<evidence type="ECO:0000259" key="7">
    <source>
        <dbReference type="PROSITE" id="PS51183"/>
    </source>
</evidence>
<feature type="compositionally biased region" description="Pro residues" evidence="6">
    <location>
        <begin position="531"/>
        <end position="542"/>
    </location>
</feature>
<dbReference type="GO" id="GO:0046872">
    <property type="term" value="F:metal ion binding"/>
    <property type="evidence" value="ECO:0007669"/>
    <property type="project" value="UniProtKB-KW"/>
</dbReference>
<dbReference type="PANTHER" id="PTHR10694:SF33">
    <property type="entry name" value="LYSINE-SPECIFIC DEMETHYLASE 5"/>
    <property type="match status" value="1"/>
</dbReference>
<dbReference type="SUPFAM" id="SSF46689">
    <property type="entry name" value="Homeodomain-like"/>
    <property type="match status" value="1"/>
</dbReference>
<keyword evidence="3" id="KW-0805">Transcription regulation</keyword>
<dbReference type="SUPFAM" id="SSF51197">
    <property type="entry name" value="Clavaminate synthase-like"/>
    <property type="match status" value="1"/>
</dbReference>
<dbReference type="GO" id="GO:0000785">
    <property type="term" value="C:chromatin"/>
    <property type="evidence" value="ECO:0007669"/>
    <property type="project" value="TreeGrafter"/>
</dbReference>
<dbReference type="Pfam" id="PF02375">
    <property type="entry name" value="JmjN"/>
    <property type="match status" value="1"/>
</dbReference>
<dbReference type="InterPro" id="IPR006447">
    <property type="entry name" value="Myb_dom_plants"/>
</dbReference>
<sequence>MSARRDVDARHASTSEKDSERKPSRTTTADIASAPTFRPTLEEFADPIAYLSSIEARAREAGICKVIPPRGAAPRWNGEAWRRDDARFETKLQNVHSLSEGRTFQFGKEYAKGEYEAMAKAYEERWAKERPDVDANDANALERAFWDMVETRSEQARVEYGNDLDTKIFGTGFGVDENGEKHPWDFEHLYSHPLNLLRVVEHDIPGLTKPWLYLGMLFATFCWHVEDHFLCSLNYLHRGAAKTWYGVPGSDAEAFENCARATVPRLFEQAPDILHQIVTIVPPGVLVDHGVKVVHTVQQPGEFVVTFPRAYHAGFSHGFNVAEAVNFGHVNWLDFGRRAIDVYSTGSFKRNAVFAHHRLVSRAAETFVEVLGKNARLVKSKAMGAIVSTLRKELETILSDEEIYRASLVRRGLNIEIVQAPNEDDDACCIRCKAMPFLSVVRCKCLPTAVRCLRHAMDACDCAAGERTLEIRVVDSRLRELIKALFFGDGIQTKNDAAKARVDFSANVNRVAVNRAPPPKPKVVLPKPKTVKPPPTRAVLASPPPTRIVASKADDAFTARGLPRKRAKCETRRRWTAEMVADFEVAVERLGGVDAATGKKLAEALSAHDVTRDQCASRLQKHREKIKSNADARATFMASKRPRGDATDASTPRARVSEEDARAPVSLKSLLERWNLGDVVNTAGVSRRIKCRLVPVCRTKDDERARIARGEPVICASAEYASEVFDAIGTARDGLAWATRSSFSNFDAERGKVAMRSGWGAPGTHVLSNRDMTIVTSFAEVVDPANEKPLNLQMFHREDTAVPVLSRKLKWPSEEEFFGIEGEDAPGRLLDDATRVSARGAMTWWHLDDCGEFVCQVGLPEAGEAAEDVLLGPTGKPVVKLFIFAQRKDYAWVAQDAEMNKSYKNCALDLFDTPDHYYPTASEMCHPSSAPLDVSSPKAFDGAATSDDAEDPCPTFWVAPLEAGGPPLLSPPNIIHCVLTVRDCVMCEERRLSLAYMDEVLYFQRRAARWCEPPIFYAFVREDLSDTEKARSNAMRPLVKMLNDLKRVGATDGDAYRFARCLTSLRVLANHSPEFYALDADGVAEARKSIDKLESWLADDSNCEFVEKIQAAVKADPRAVEDAELAESMMSETLGVLNLADGRSCAVVHERGRPRWGPVRNSKSLVDKDRKDMKNAIRSGTLDALLLAYRRDII</sequence>
<dbReference type="eggNOG" id="KOG1246">
    <property type="taxonomic scope" value="Eukaryota"/>
</dbReference>
<dbReference type="PROSITE" id="PS51184">
    <property type="entry name" value="JMJC"/>
    <property type="match status" value="1"/>
</dbReference>
<evidence type="ECO:0000313" key="9">
    <source>
        <dbReference type="EMBL" id="ABO97387.1"/>
    </source>
</evidence>
<dbReference type="KEGG" id="olu:OSTLU_32976"/>
<feature type="domain" description="JmjN" evidence="7">
    <location>
        <begin position="34"/>
        <end position="75"/>
    </location>
</feature>
<dbReference type="RefSeq" id="XP_001419094.1">
    <property type="nucleotide sequence ID" value="XM_001419057.1"/>
</dbReference>
<name>A4S152_OSTLU</name>